<evidence type="ECO:0000313" key="2">
    <source>
        <dbReference type="EMBL" id="CAK4030542.1"/>
    </source>
</evidence>
<dbReference type="SUPFAM" id="SSF53474">
    <property type="entry name" value="alpha/beta-Hydrolases"/>
    <property type="match status" value="1"/>
</dbReference>
<dbReference type="GO" id="GO:0016788">
    <property type="term" value="F:hydrolase activity, acting on ester bonds"/>
    <property type="evidence" value="ECO:0007669"/>
    <property type="project" value="UniProtKB-ARBA"/>
</dbReference>
<dbReference type="EMBL" id="CAVMBE010000037">
    <property type="protein sequence ID" value="CAK4030542.1"/>
    <property type="molecule type" value="Genomic_DNA"/>
</dbReference>
<keyword evidence="3" id="KW-1185">Reference proteome</keyword>
<protein>
    <submittedName>
        <fullName evidence="2">Uncharacterized protein</fullName>
    </submittedName>
</protein>
<reference evidence="2" key="1">
    <citation type="submission" date="2023-11" db="EMBL/GenBank/DDBJ databases">
        <authorList>
            <person name="Alioto T."/>
            <person name="Alioto T."/>
            <person name="Gomez Garrido J."/>
        </authorList>
    </citation>
    <scope>NUCLEOTIDE SEQUENCE</scope>
</reference>
<organism evidence="2 3">
    <name type="scientific">Lecanosticta acicola</name>
    <dbReference type="NCBI Taxonomy" id="111012"/>
    <lineage>
        <taxon>Eukaryota</taxon>
        <taxon>Fungi</taxon>
        <taxon>Dikarya</taxon>
        <taxon>Ascomycota</taxon>
        <taxon>Pezizomycotina</taxon>
        <taxon>Dothideomycetes</taxon>
        <taxon>Dothideomycetidae</taxon>
        <taxon>Mycosphaerellales</taxon>
        <taxon>Mycosphaerellaceae</taxon>
        <taxon>Lecanosticta</taxon>
    </lineage>
</organism>
<dbReference type="InterPro" id="IPR050261">
    <property type="entry name" value="FrsA_esterase"/>
</dbReference>
<name>A0AAI8Z162_9PEZI</name>
<keyword evidence="1" id="KW-0378">Hydrolase</keyword>
<comment type="caution">
    <text evidence="2">The sequence shown here is derived from an EMBL/GenBank/DDBJ whole genome shotgun (WGS) entry which is preliminary data.</text>
</comment>
<dbReference type="AlphaFoldDB" id="A0AAI8Z162"/>
<evidence type="ECO:0000313" key="3">
    <source>
        <dbReference type="Proteomes" id="UP001296104"/>
    </source>
</evidence>
<dbReference type="PANTHER" id="PTHR22946">
    <property type="entry name" value="DIENELACTONE HYDROLASE DOMAIN-CONTAINING PROTEIN-RELATED"/>
    <property type="match status" value="1"/>
</dbReference>
<dbReference type="Gene3D" id="3.40.50.1820">
    <property type="entry name" value="alpha/beta hydrolase"/>
    <property type="match status" value="1"/>
</dbReference>
<gene>
    <name evidence="2" type="ORF">LECACI_7A005700</name>
</gene>
<dbReference type="InterPro" id="IPR029058">
    <property type="entry name" value="AB_hydrolase_fold"/>
</dbReference>
<dbReference type="Proteomes" id="UP001296104">
    <property type="component" value="Unassembled WGS sequence"/>
</dbReference>
<proteinExistence type="predicted"/>
<evidence type="ECO:0000256" key="1">
    <source>
        <dbReference type="ARBA" id="ARBA00022801"/>
    </source>
</evidence>
<dbReference type="PANTHER" id="PTHR22946:SF9">
    <property type="entry name" value="POLYKETIDE TRANSFERASE AF380"/>
    <property type="match status" value="1"/>
</dbReference>
<sequence>MPRKDLQFKTVDQVTLRGWLYTPSSPSSSKLPCLVMAHGWSCVKEMELPKLAEHFIANLPTSVLVYDHRGFGASDTAPNCPVRELDPAQQASDMSDAVTYAASLPEIDPENIGI</sequence>
<accession>A0AAI8Z162</accession>